<protein>
    <recommendedName>
        <fullName evidence="3">AAA domain-containing protein</fullName>
    </recommendedName>
</protein>
<dbReference type="KEGG" id="ahb:bsdtb5_37110"/>
<evidence type="ECO:0000313" key="1">
    <source>
        <dbReference type="EMBL" id="BCN32416.1"/>
    </source>
</evidence>
<accession>A0A7R7EPJ2</accession>
<dbReference type="Proteomes" id="UP000595897">
    <property type="component" value="Chromosome"/>
</dbReference>
<dbReference type="Gene3D" id="3.40.50.300">
    <property type="entry name" value="P-loop containing nucleotide triphosphate hydrolases"/>
    <property type="match status" value="1"/>
</dbReference>
<name>A0A7R7EPJ2_9FIRM</name>
<dbReference type="InterPro" id="IPR027417">
    <property type="entry name" value="P-loop_NTPase"/>
</dbReference>
<proteinExistence type="predicted"/>
<sequence>MRIAFWSNVHGQTGTTSNMVAISIMSTLLYRKRSAMLQSHFDLNNLEIPLLGKKITGIENYDVGIDALTRDIKSAPLNEEGVVNASISLLNRQLNLIPSTSKRNRELYEKDMEFIFNRIVDEVQECHTNVFIDVCSGNSPLSMSILENADLIIVNLSQNKGIINEYFETYNFNNKKVMYLIGNYNRNSRYNMNNLIRMYPNFNKKNLVYIPYNVEYQDSQCEGGTIQFFLRNIDCNKRDKNFYFIDSVRKATHLICDRLFQEDIPWK</sequence>
<reference evidence="1 2" key="1">
    <citation type="submission" date="2020-11" db="EMBL/GenBank/DDBJ databases">
        <title>Draft genome sequencing of a Lachnospiraceae strain isolated from anoxic soil subjected to BSD treatment.</title>
        <authorList>
            <person name="Uek A."/>
            <person name="Tonouchi A."/>
        </authorList>
    </citation>
    <scope>NUCLEOTIDE SEQUENCE [LARGE SCALE GENOMIC DNA]</scope>
    <source>
        <strain evidence="1 2">TB5</strain>
    </source>
</reference>
<gene>
    <name evidence="1" type="ORF">bsdtb5_37110</name>
</gene>
<keyword evidence="2" id="KW-1185">Reference proteome</keyword>
<dbReference type="EMBL" id="AP024169">
    <property type="protein sequence ID" value="BCN32416.1"/>
    <property type="molecule type" value="Genomic_DNA"/>
</dbReference>
<dbReference type="AlphaFoldDB" id="A0A7R7EPJ2"/>
<organism evidence="1 2">
    <name type="scientific">Anaeromicropila herbilytica</name>
    <dbReference type="NCBI Taxonomy" id="2785025"/>
    <lineage>
        <taxon>Bacteria</taxon>
        <taxon>Bacillati</taxon>
        <taxon>Bacillota</taxon>
        <taxon>Clostridia</taxon>
        <taxon>Lachnospirales</taxon>
        <taxon>Lachnospiraceae</taxon>
        <taxon>Anaeromicropila</taxon>
    </lineage>
</organism>
<dbReference type="RefSeq" id="WP_271713464.1">
    <property type="nucleotide sequence ID" value="NZ_AP024169.1"/>
</dbReference>
<evidence type="ECO:0008006" key="3">
    <source>
        <dbReference type="Google" id="ProtNLM"/>
    </source>
</evidence>
<evidence type="ECO:0000313" key="2">
    <source>
        <dbReference type="Proteomes" id="UP000595897"/>
    </source>
</evidence>